<dbReference type="Proteomes" id="UP000183832">
    <property type="component" value="Unassembled WGS sequence"/>
</dbReference>
<accession>A0A1J1HWK8</accession>
<evidence type="ECO:0000313" key="1">
    <source>
        <dbReference type="EMBL" id="CRK91922.1"/>
    </source>
</evidence>
<sequence>MKHYIKFFALPFRLAYNYKLHNRPHLSLSFRVIIFENLKKATRRSAQLFNVKIKVRMSEIIFWYHKQSISCDALHQVANAEDL</sequence>
<organism evidence="1 2">
    <name type="scientific">Clunio marinus</name>
    <dbReference type="NCBI Taxonomy" id="568069"/>
    <lineage>
        <taxon>Eukaryota</taxon>
        <taxon>Metazoa</taxon>
        <taxon>Ecdysozoa</taxon>
        <taxon>Arthropoda</taxon>
        <taxon>Hexapoda</taxon>
        <taxon>Insecta</taxon>
        <taxon>Pterygota</taxon>
        <taxon>Neoptera</taxon>
        <taxon>Endopterygota</taxon>
        <taxon>Diptera</taxon>
        <taxon>Nematocera</taxon>
        <taxon>Chironomoidea</taxon>
        <taxon>Chironomidae</taxon>
        <taxon>Clunio</taxon>
    </lineage>
</organism>
<protein>
    <submittedName>
        <fullName evidence="1">CLUMA_CG005542, isoform A</fullName>
    </submittedName>
</protein>
<evidence type="ECO:0000313" key="2">
    <source>
        <dbReference type="Proteomes" id="UP000183832"/>
    </source>
</evidence>
<proteinExistence type="predicted"/>
<reference evidence="1 2" key="1">
    <citation type="submission" date="2015-04" db="EMBL/GenBank/DDBJ databases">
        <authorList>
            <person name="Syromyatnikov M.Y."/>
            <person name="Popov V.N."/>
        </authorList>
    </citation>
    <scope>NUCLEOTIDE SEQUENCE [LARGE SCALE GENOMIC DNA]</scope>
</reference>
<dbReference type="AlphaFoldDB" id="A0A1J1HWK8"/>
<name>A0A1J1HWK8_9DIPT</name>
<gene>
    <name evidence="1" type="ORF">CLUMA_CG005542</name>
</gene>
<dbReference type="EMBL" id="CVRI01000021">
    <property type="protein sequence ID" value="CRK91922.1"/>
    <property type="molecule type" value="Genomic_DNA"/>
</dbReference>
<keyword evidence="2" id="KW-1185">Reference proteome</keyword>